<organism evidence="5 6">
    <name type="scientific">Methylotuvimicrobium buryatense</name>
    <name type="common">Methylomicrobium buryatense</name>
    <dbReference type="NCBI Taxonomy" id="95641"/>
    <lineage>
        <taxon>Bacteria</taxon>
        <taxon>Pseudomonadati</taxon>
        <taxon>Pseudomonadota</taxon>
        <taxon>Gammaproteobacteria</taxon>
        <taxon>Methylococcales</taxon>
        <taxon>Methylococcaceae</taxon>
        <taxon>Methylotuvimicrobium</taxon>
    </lineage>
</organism>
<evidence type="ECO:0000259" key="4">
    <source>
        <dbReference type="Pfam" id="PF01261"/>
    </source>
</evidence>
<dbReference type="PANTHER" id="PTHR43489:SF6">
    <property type="entry name" value="HYDROXYPYRUVATE ISOMERASE-RELATED"/>
    <property type="match status" value="1"/>
</dbReference>
<dbReference type="AlphaFoldDB" id="A0A4P9UL09"/>
<proteinExistence type="inferred from homology"/>
<dbReference type="Proteomes" id="UP000305881">
    <property type="component" value="Chromosome"/>
</dbReference>
<dbReference type="GO" id="GO:0046487">
    <property type="term" value="P:glyoxylate metabolic process"/>
    <property type="evidence" value="ECO:0007669"/>
    <property type="project" value="TreeGrafter"/>
</dbReference>
<accession>A0A4P9UL09</accession>
<feature type="active site" description="Proton donor/acceptor" evidence="3">
    <location>
        <position position="143"/>
    </location>
</feature>
<dbReference type="InterPro" id="IPR036237">
    <property type="entry name" value="Xyl_isomerase-like_sf"/>
</dbReference>
<evidence type="ECO:0000313" key="5">
    <source>
        <dbReference type="EMBL" id="QCW81942.1"/>
    </source>
</evidence>
<name>A0A4P9UL09_METBY</name>
<dbReference type="KEGG" id="mbur:EQU24_06520"/>
<keyword evidence="6" id="KW-1185">Reference proteome</keyword>
<gene>
    <name evidence="5" type="ORF">EQU24_06520</name>
</gene>
<evidence type="ECO:0000256" key="3">
    <source>
        <dbReference type="PIRSR" id="PIRSR006241-50"/>
    </source>
</evidence>
<evidence type="ECO:0000313" key="6">
    <source>
        <dbReference type="Proteomes" id="UP000305881"/>
    </source>
</evidence>
<dbReference type="Gene3D" id="3.20.20.150">
    <property type="entry name" value="Divalent-metal-dependent TIM barrel enzymes"/>
    <property type="match status" value="1"/>
</dbReference>
<dbReference type="InterPro" id="IPR013022">
    <property type="entry name" value="Xyl_isomerase-like_TIM-brl"/>
</dbReference>
<reference evidence="6" key="1">
    <citation type="journal article" date="2019" name="J. Bacteriol.">
        <title>A Mutagenic Screen Identifies a TonB-Dependent Receptor Required for the Lanthanide Metal Switch in the Type I Methanotroph 'Methylotuvimicrobium buryatense' 5GB1C.</title>
        <authorList>
            <person name="Groom J.D."/>
            <person name="Ford S.M."/>
            <person name="Pesesky M.W."/>
            <person name="Lidstrom M.E."/>
        </authorList>
    </citation>
    <scope>NUCLEOTIDE SEQUENCE [LARGE SCALE GENOMIC DNA]</scope>
    <source>
        <strain evidence="6">5GB1C</strain>
    </source>
</reference>
<feature type="domain" description="Xylose isomerase-like TIM barrel" evidence="4">
    <location>
        <begin position="21"/>
        <end position="256"/>
    </location>
</feature>
<dbReference type="OrthoDB" id="9786584at2"/>
<keyword evidence="1 2" id="KW-0413">Isomerase</keyword>
<evidence type="ECO:0000256" key="1">
    <source>
        <dbReference type="ARBA" id="ARBA00023235"/>
    </source>
</evidence>
<dbReference type="Pfam" id="PF01261">
    <property type="entry name" value="AP_endonuc_2"/>
    <property type="match status" value="1"/>
</dbReference>
<dbReference type="InterPro" id="IPR026040">
    <property type="entry name" value="HyI-like"/>
</dbReference>
<evidence type="ECO:0000256" key="2">
    <source>
        <dbReference type="PIRNR" id="PIRNR006241"/>
    </source>
</evidence>
<feature type="active site" description="Proton donor/acceptor" evidence="3">
    <location>
        <position position="240"/>
    </location>
</feature>
<dbReference type="GO" id="GO:0008903">
    <property type="term" value="F:hydroxypyruvate isomerase activity"/>
    <property type="evidence" value="ECO:0007669"/>
    <property type="project" value="TreeGrafter"/>
</dbReference>
<protein>
    <submittedName>
        <fullName evidence="5">Hydroxypyruvate isomerase</fullName>
    </submittedName>
</protein>
<comment type="similarity">
    <text evidence="2">Belongs to the hyi family.</text>
</comment>
<dbReference type="RefSeq" id="WP_017840262.1">
    <property type="nucleotide sequence ID" value="NZ_CP035467.1"/>
</dbReference>
<dbReference type="PANTHER" id="PTHR43489">
    <property type="entry name" value="ISOMERASE"/>
    <property type="match status" value="1"/>
</dbReference>
<dbReference type="STRING" id="675511.GCA_000341735_01711"/>
<dbReference type="InterPro" id="IPR050417">
    <property type="entry name" value="Sugar_Epim/Isomerase"/>
</dbReference>
<dbReference type="EMBL" id="CP035467">
    <property type="protein sequence ID" value="QCW81942.1"/>
    <property type="molecule type" value="Genomic_DNA"/>
</dbReference>
<dbReference type="SUPFAM" id="SSF51658">
    <property type="entry name" value="Xylose isomerase-like"/>
    <property type="match status" value="1"/>
</dbReference>
<dbReference type="PIRSF" id="PIRSF006241">
    <property type="entry name" value="HyI"/>
    <property type="match status" value="1"/>
</dbReference>
<sequence>MINFSANLSMLFTELPLLDRFDAAKNAGFSAAEIQFPYSESIDALRAKLDETGLQLVLFNVDADDLLQGGEGLAAVPEKRERFKAALTQTVDYIEALQPKAVNVLPGRCMNPSRLDDYLQTFGENLSLAADTFAPFGVSAIFEAINTIDMPGFIIHSGAQMLDWLERLNHPNILLQVDIYHLSMMNEDPEAFIRLHPETIGHIQFADTPGRGQPGTGNIDFNRLFDTIRNSGYSGWTGAEYRPVGPTLDSLDWLEQFQTKKL</sequence>